<dbReference type="PANTHER" id="PTHR46580">
    <property type="entry name" value="SENSOR KINASE-RELATED"/>
    <property type="match status" value="1"/>
</dbReference>
<reference evidence="5" key="1">
    <citation type="journal article" date="2019" name="Int. J. Syst. Evol. Microbiol.">
        <title>The Global Catalogue of Microorganisms (GCM) 10K type strain sequencing project: providing services to taxonomists for standard genome sequencing and annotation.</title>
        <authorList>
            <consortium name="The Broad Institute Genomics Platform"/>
            <consortium name="The Broad Institute Genome Sequencing Center for Infectious Disease"/>
            <person name="Wu L."/>
            <person name="Ma J."/>
        </authorList>
    </citation>
    <scope>NUCLEOTIDE SEQUENCE [LARGE SCALE GENOMIC DNA]</scope>
    <source>
        <strain evidence="5">CECT 8551</strain>
    </source>
</reference>
<feature type="chain" id="PRO_5046202221" evidence="2">
    <location>
        <begin position="32"/>
        <end position="713"/>
    </location>
</feature>
<evidence type="ECO:0000256" key="1">
    <source>
        <dbReference type="ARBA" id="ARBA00022729"/>
    </source>
</evidence>
<dbReference type="InterPro" id="IPR013517">
    <property type="entry name" value="FG-GAP"/>
</dbReference>
<accession>A0ABV8ERR8</accession>
<name>A0ABV8ERR8_9BACT</name>
<dbReference type="InterPro" id="IPR026444">
    <property type="entry name" value="Secre_tail"/>
</dbReference>
<evidence type="ECO:0000259" key="3">
    <source>
        <dbReference type="Pfam" id="PF18962"/>
    </source>
</evidence>
<evidence type="ECO:0000313" key="5">
    <source>
        <dbReference type="Proteomes" id="UP001595766"/>
    </source>
</evidence>
<dbReference type="Gene3D" id="2.130.10.130">
    <property type="entry name" value="Integrin alpha, N-terminal"/>
    <property type="match status" value="1"/>
</dbReference>
<dbReference type="NCBIfam" id="TIGR04183">
    <property type="entry name" value="Por_Secre_tail"/>
    <property type="match status" value="1"/>
</dbReference>
<dbReference type="RefSeq" id="WP_241296181.1">
    <property type="nucleotide sequence ID" value="NZ_JAKZGR010000012.1"/>
</dbReference>
<protein>
    <submittedName>
        <fullName evidence="4">FG-GAP-like repeat-containing protein</fullName>
    </submittedName>
</protein>
<dbReference type="EMBL" id="JBHSAV010000092">
    <property type="protein sequence ID" value="MFC3978035.1"/>
    <property type="molecule type" value="Genomic_DNA"/>
</dbReference>
<sequence>MENNIKSLKCILVCLILLSIFFGQMNTYAQAAFEYDQSIAIEKDGSILPLGWAGGLNAAQVQTMDLNGDGEDELVIWDINSRQVLVFQQVDGNLQHLPEMSYYFPTEVSGYLVLADFDGDGKKDLFTSSPFGIRAFKNVSPQGASFPSWELAQNFLRLDNNSNLQANNLDIPLIMDVDGDGDLDIATFNFASGDFLEFYKNTSMERKGIADIDGFAFPEVRWGGFEFCDCGQFSFGVTCAGFPMGRTVIDEGKRIEHAGGHSVLYADFDGDGVMDLLMGQDECNSLYYLPNKGTNAEPFFDEFSTSLPTMGDLPVFPVFHTAQIWKEKLLIGTNSSSIAGPFRADYSNNFFSISLNGGSIDPFLQHEMVDLGENSRPYFRGNQINGSLILTANTLINDVVIGRATRFVVIDGRWQLLEQDFANLSRLDLTDLQLMSHRSSRGQDYHWLAGTDTVSFSLVKKLYFSSTADYSSLSEINVPSVTPRPLDHFEFFIYQNQDYMLMSRQTGELLLYSINFENNSPQFSLIENNFLGFQDNPSARNLTIHIVQGQRPSLYAADQRGRLFWIADFMNHDIREEVLVKVGEEFRPLRLGRNTWITTVPDPFENSRDLLLGNTAGGINYLKSSESSEESSSNSFLAKVFPNPTNGPFTVLINQHAELNLINSLGQTLMQGKMVEANKEVLIQTKTLSPGVYFLTFRLNDGKYHSKKIIIRP</sequence>
<dbReference type="Pfam" id="PF13517">
    <property type="entry name" value="FG-GAP_3"/>
    <property type="match status" value="1"/>
</dbReference>
<evidence type="ECO:0000256" key="2">
    <source>
        <dbReference type="SAM" id="SignalP"/>
    </source>
</evidence>
<dbReference type="SUPFAM" id="SSF69318">
    <property type="entry name" value="Integrin alpha N-terminal domain"/>
    <property type="match status" value="1"/>
</dbReference>
<evidence type="ECO:0000313" key="4">
    <source>
        <dbReference type="EMBL" id="MFC3978035.1"/>
    </source>
</evidence>
<feature type="domain" description="Secretion system C-terminal sorting" evidence="3">
    <location>
        <begin position="640"/>
        <end position="711"/>
    </location>
</feature>
<feature type="signal peptide" evidence="2">
    <location>
        <begin position="1"/>
        <end position="31"/>
    </location>
</feature>
<organism evidence="4 5">
    <name type="scientific">Belliella kenyensis</name>
    <dbReference type="NCBI Taxonomy" id="1472724"/>
    <lineage>
        <taxon>Bacteria</taxon>
        <taxon>Pseudomonadati</taxon>
        <taxon>Bacteroidota</taxon>
        <taxon>Cytophagia</taxon>
        <taxon>Cytophagales</taxon>
        <taxon>Cyclobacteriaceae</taxon>
        <taxon>Belliella</taxon>
    </lineage>
</organism>
<dbReference type="Pfam" id="PF18962">
    <property type="entry name" value="Por_Secre_tail"/>
    <property type="match status" value="1"/>
</dbReference>
<dbReference type="Proteomes" id="UP001595766">
    <property type="component" value="Unassembled WGS sequence"/>
</dbReference>
<keyword evidence="1 2" id="KW-0732">Signal</keyword>
<comment type="caution">
    <text evidence="4">The sequence shown here is derived from an EMBL/GenBank/DDBJ whole genome shotgun (WGS) entry which is preliminary data.</text>
</comment>
<gene>
    <name evidence="4" type="ORF">ACFOUP_16745</name>
</gene>
<dbReference type="PANTHER" id="PTHR46580:SF4">
    <property type="entry name" value="ATP_GTP-BINDING PROTEIN"/>
    <property type="match status" value="1"/>
</dbReference>
<dbReference type="InterPro" id="IPR028994">
    <property type="entry name" value="Integrin_alpha_N"/>
</dbReference>
<proteinExistence type="predicted"/>
<keyword evidence="5" id="KW-1185">Reference proteome</keyword>